<keyword evidence="3" id="KW-1185">Reference proteome</keyword>
<sequence>MAINSSRCGLTVFKLQSNNDAWTSVSHTIHTYTTFLSPLNYHHLHHHTRNFIISFFLSSSLLSPLSSSSSALHSIATFTPSPSWLLGNNNPPHISAFTFFLPSSSTIHHPTPSLSSSSPRTTVSATSFLHHHLRHAASYLTSGVDGQREEPPAESAPSPPLPSPSIFRFKNRGRGEGNDPVVGSPAPQPLDSAVDVHPICLAASIQFVLLDSPACQPEDKLATSP</sequence>
<comment type="caution">
    <text evidence="2">The sequence shown here is derived from an EMBL/GenBank/DDBJ whole genome shotgun (WGS) entry which is preliminary data.</text>
</comment>
<evidence type="ECO:0000313" key="3">
    <source>
        <dbReference type="Proteomes" id="UP000233551"/>
    </source>
</evidence>
<organism evidence="2 3">
    <name type="scientific">Punica granatum</name>
    <name type="common">Pomegranate</name>
    <dbReference type="NCBI Taxonomy" id="22663"/>
    <lineage>
        <taxon>Eukaryota</taxon>
        <taxon>Viridiplantae</taxon>
        <taxon>Streptophyta</taxon>
        <taxon>Embryophyta</taxon>
        <taxon>Tracheophyta</taxon>
        <taxon>Spermatophyta</taxon>
        <taxon>Magnoliopsida</taxon>
        <taxon>eudicotyledons</taxon>
        <taxon>Gunneridae</taxon>
        <taxon>Pentapetalae</taxon>
        <taxon>rosids</taxon>
        <taxon>malvids</taxon>
        <taxon>Myrtales</taxon>
        <taxon>Lythraceae</taxon>
        <taxon>Punica</taxon>
    </lineage>
</organism>
<evidence type="ECO:0000313" key="2">
    <source>
        <dbReference type="EMBL" id="PKI34361.1"/>
    </source>
</evidence>
<gene>
    <name evidence="2" type="ORF">CRG98_045277</name>
</gene>
<reference evidence="2 3" key="1">
    <citation type="submission" date="2017-11" db="EMBL/GenBank/DDBJ databases">
        <title>De-novo sequencing of pomegranate (Punica granatum L.) genome.</title>
        <authorList>
            <person name="Akparov Z."/>
            <person name="Amiraslanov A."/>
            <person name="Hajiyeva S."/>
            <person name="Abbasov M."/>
            <person name="Kaur K."/>
            <person name="Hamwieh A."/>
            <person name="Solovyev V."/>
            <person name="Salamov A."/>
            <person name="Braich B."/>
            <person name="Kosarev P."/>
            <person name="Mahmoud A."/>
            <person name="Hajiyev E."/>
            <person name="Babayeva S."/>
            <person name="Izzatullayeva V."/>
            <person name="Mammadov A."/>
            <person name="Mammadov A."/>
            <person name="Sharifova S."/>
            <person name="Ojaghi J."/>
            <person name="Eynullazada K."/>
            <person name="Bayramov B."/>
            <person name="Abdulazimova A."/>
            <person name="Shahmuradov I."/>
        </authorList>
    </citation>
    <scope>NUCLEOTIDE SEQUENCE [LARGE SCALE GENOMIC DNA]</scope>
    <source>
        <strain evidence="3">cv. AG2017</strain>
        <tissue evidence="2">Leaf</tissue>
    </source>
</reference>
<feature type="region of interest" description="Disordered" evidence="1">
    <location>
        <begin position="143"/>
        <end position="189"/>
    </location>
</feature>
<dbReference type="AlphaFoldDB" id="A0A2I0HRK7"/>
<protein>
    <submittedName>
        <fullName evidence="2">Uncharacterized protein</fullName>
    </submittedName>
</protein>
<accession>A0A2I0HRK7</accession>
<dbReference type="EMBL" id="PGOL01005973">
    <property type="protein sequence ID" value="PKI34361.1"/>
    <property type="molecule type" value="Genomic_DNA"/>
</dbReference>
<name>A0A2I0HRK7_PUNGR</name>
<dbReference type="Proteomes" id="UP000233551">
    <property type="component" value="Unassembled WGS sequence"/>
</dbReference>
<evidence type="ECO:0000256" key="1">
    <source>
        <dbReference type="SAM" id="MobiDB-lite"/>
    </source>
</evidence>
<proteinExistence type="predicted"/>